<dbReference type="SMART" id="SM00304">
    <property type="entry name" value="HAMP"/>
    <property type="match status" value="2"/>
</dbReference>
<keyword evidence="6 8" id="KW-0807">Transducer</keyword>
<dbReference type="InterPro" id="IPR003660">
    <property type="entry name" value="HAMP_dom"/>
</dbReference>
<evidence type="ECO:0000256" key="1">
    <source>
        <dbReference type="ARBA" id="ARBA00004429"/>
    </source>
</evidence>
<dbReference type="SMART" id="SM00283">
    <property type="entry name" value="MA"/>
    <property type="match status" value="1"/>
</dbReference>
<comment type="similarity">
    <text evidence="7">Belongs to the methyl-accepting chemotaxis (MCP) protein family.</text>
</comment>
<dbReference type="EMBL" id="JAXAFO010000004">
    <property type="protein sequence ID" value="MDX6848481.1"/>
    <property type="molecule type" value="Genomic_DNA"/>
</dbReference>
<gene>
    <name evidence="13" type="ORF">SCD92_03860</name>
</gene>
<dbReference type="Pfam" id="PF00672">
    <property type="entry name" value="HAMP"/>
    <property type="match status" value="1"/>
</dbReference>
<dbReference type="CDD" id="cd11386">
    <property type="entry name" value="MCP_signal"/>
    <property type="match status" value="1"/>
</dbReference>
<keyword evidence="3 9" id="KW-0812">Transmembrane</keyword>
<evidence type="ECO:0000256" key="9">
    <source>
        <dbReference type="SAM" id="Phobius"/>
    </source>
</evidence>
<protein>
    <submittedName>
        <fullName evidence="13">Methyl-accepting chemotaxis protein</fullName>
    </submittedName>
</protein>
<evidence type="ECO:0000256" key="3">
    <source>
        <dbReference type="ARBA" id="ARBA00022692"/>
    </source>
</evidence>
<dbReference type="PROSITE" id="PS50885">
    <property type="entry name" value="HAMP"/>
    <property type="match status" value="1"/>
</dbReference>
<comment type="caution">
    <text evidence="13">The sequence shown here is derived from an EMBL/GenBank/DDBJ whole genome shotgun (WGS) entry which is preliminary data.</text>
</comment>
<dbReference type="PRINTS" id="PR00260">
    <property type="entry name" value="CHEMTRNSDUCR"/>
</dbReference>
<evidence type="ECO:0000313" key="14">
    <source>
        <dbReference type="Proteomes" id="UP001273505"/>
    </source>
</evidence>
<evidence type="ECO:0000256" key="6">
    <source>
        <dbReference type="ARBA" id="ARBA00023224"/>
    </source>
</evidence>
<dbReference type="Proteomes" id="UP001273505">
    <property type="component" value="Unassembled WGS sequence"/>
</dbReference>
<evidence type="ECO:0000259" key="12">
    <source>
        <dbReference type="PROSITE" id="PS50885"/>
    </source>
</evidence>
<keyword evidence="14" id="KW-1185">Reference proteome</keyword>
<dbReference type="Gene3D" id="1.10.287.950">
    <property type="entry name" value="Methyl-accepting chemotaxis protein"/>
    <property type="match status" value="1"/>
</dbReference>
<keyword evidence="2" id="KW-0997">Cell inner membrane</keyword>
<evidence type="ECO:0000313" key="13">
    <source>
        <dbReference type="EMBL" id="MDX6848481.1"/>
    </source>
</evidence>
<evidence type="ECO:0000259" key="11">
    <source>
        <dbReference type="PROSITE" id="PS50192"/>
    </source>
</evidence>
<accession>A0ABU4RW43</accession>
<feature type="domain" description="HAMP" evidence="12">
    <location>
        <begin position="216"/>
        <end position="270"/>
    </location>
</feature>
<feature type="transmembrane region" description="Helical" evidence="9">
    <location>
        <begin position="192"/>
        <end position="219"/>
    </location>
</feature>
<dbReference type="CDD" id="cd06225">
    <property type="entry name" value="HAMP"/>
    <property type="match status" value="1"/>
</dbReference>
<sequence length="547" mass="59458">MRWYNNMSFRWKLSIPLSILVVLFLYSSVYSIMSARTLADNANTIARVNLDEIQLILQADRDLYQALTAERTIFVSGVAGVGLDTLKAEHKENAEQVKERFLQSLDISNSATDSERRDFNKLFDAWYNYSSKLIETAQYGNPDAIDGEEVAGFEKSYALFDDVRTHLDMVGERRLQYVHNFADQIDAEANSIAGMLVALAVVCTLVAVLAAILLPIMVIRPIKAIGDRIQNIAEGDGDLTIRIEIDSQDELGELSGHVNRFMEKLQNLIGRIRSTTEEVAQSATVMLDVSAQSQQAADEQVQAITMVVAAVNELTVAIQEVAQNTNETADSAKNAAEVTGTGQERIRMAVERVQELSDRIADTAQVMARLDEEAKNVNSVIDVISGVAEQTNLLALNAAIEAARAGEQGRGFAVVADEVRTLASRTQESTEDIQQMLVQLQTGVQSAVEAMNHSNEMTGEAVLAANEGGESLANISQAVGSITNMAIQIATAAEEQSSVTGEIDRNLVEINQLALNTSEGAGKTAQASRELNALSNSLRELVGSFRV</sequence>
<keyword evidence="2" id="KW-1003">Cell membrane</keyword>
<dbReference type="InterPro" id="IPR004089">
    <property type="entry name" value="MCPsignal_dom"/>
</dbReference>
<dbReference type="PROSITE" id="PS50111">
    <property type="entry name" value="CHEMOTAXIS_TRANSDUC_2"/>
    <property type="match status" value="1"/>
</dbReference>
<proteinExistence type="inferred from homology"/>
<dbReference type="RefSeq" id="WP_319835061.1">
    <property type="nucleotide sequence ID" value="NZ_JAXAFO010000004.1"/>
</dbReference>
<reference evidence="13 14" key="1">
    <citation type="submission" date="2023-11" db="EMBL/GenBank/DDBJ databases">
        <title>Gilvimarinus fulvus sp. nov., isolated from the surface of Kelp.</title>
        <authorList>
            <person name="Sun Y.Y."/>
            <person name="Gong Y."/>
            <person name="Du Z.J."/>
        </authorList>
    </citation>
    <scope>NUCLEOTIDE SEQUENCE [LARGE SCALE GENOMIC DNA]</scope>
    <source>
        <strain evidence="13 14">SDUM040013</strain>
    </source>
</reference>
<feature type="domain" description="Methyl-accepting transducer" evidence="10">
    <location>
        <begin position="275"/>
        <end position="511"/>
    </location>
</feature>
<keyword evidence="5 9" id="KW-0472">Membrane</keyword>
<keyword evidence="4 9" id="KW-1133">Transmembrane helix</keyword>
<evidence type="ECO:0000259" key="10">
    <source>
        <dbReference type="PROSITE" id="PS50111"/>
    </source>
</evidence>
<name>A0ABU4RW43_9GAMM</name>
<dbReference type="PANTHER" id="PTHR32089">
    <property type="entry name" value="METHYL-ACCEPTING CHEMOTAXIS PROTEIN MCPB"/>
    <property type="match status" value="1"/>
</dbReference>
<evidence type="ECO:0000256" key="2">
    <source>
        <dbReference type="ARBA" id="ARBA00022519"/>
    </source>
</evidence>
<dbReference type="PROSITE" id="PS50192">
    <property type="entry name" value="T_SNARE"/>
    <property type="match status" value="1"/>
</dbReference>
<evidence type="ECO:0000256" key="5">
    <source>
        <dbReference type="ARBA" id="ARBA00023136"/>
    </source>
</evidence>
<evidence type="ECO:0000256" key="4">
    <source>
        <dbReference type="ARBA" id="ARBA00022989"/>
    </source>
</evidence>
<dbReference type="InterPro" id="IPR000727">
    <property type="entry name" value="T_SNARE_dom"/>
</dbReference>
<dbReference type="InterPro" id="IPR004090">
    <property type="entry name" value="Chemotax_Me-accpt_rcpt"/>
</dbReference>
<evidence type="ECO:0000256" key="7">
    <source>
        <dbReference type="ARBA" id="ARBA00029447"/>
    </source>
</evidence>
<comment type="subcellular location">
    <subcellularLocation>
        <location evidence="1">Cell inner membrane</location>
        <topology evidence="1">Multi-pass membrane protein</topology>
    </subcellularLocation>
</comment>
<organism evidence="13 14">
    <name type="scientific">Gilvimarinus gilvus</name>
    <dbReference type="NCBI Taxonomy" id="3058038"/>
    <lineage>
        <taxon>Bacteria</taxon>
        <taxon>Pseudomonadati</taxon>
        <taxon>Pseudomonadota</taxon>
        <taxon>Gammaproteobacteria</taxon>
        <taxon>Cellvibrionales</taxon>
        <taxon>Cellvibrionaceae</taxon>
        <taxon>Gilvimarinus</taxon>
    </lineage>
</organism>
<evidence type="ECO:0000256" key="8">
    <source>
        <dbReference type="PROSITE-ProRule" id="PRU00284"/>
    </source>
</evidence>
<feature type="domain" description="T-SNARE coiled-coil homology" evidence="11">
    <location>
        <begin position="462"/>
        <end position="507"/>
    </location>
</feature>
<dbReference type="Pfam" id="PF00015">
    <property type="entry name" value="MCPsignal"/>
    <property type="match status" value="1"/>
</dbReference>
<dbReference type="PANTHER" id="PTHR32089:SF119">
    <property type="entry name" value="METHYL-ACCEPTING CHEMOTAXIS PROTEIN CTPL"/>
    <property type="match status" value="1"/>
</dbReference>
<dbReference type="SUPFAM" id="SSF58104">
    <property type="entry name" value="Methyl-accepting chemotaxis protein (MCP) signaling domain"/>
    <property type="match status" value="1"/>
</dbReference>